<comment type="caution">
    <text evidence="3">The sequence shown here is derived from an EMBL/GenBank/DDBJ whole genome shotgun (WGS) entry which is preliminary data.</text>
</comment>
<dbReference type="InterPro" id="IPR007380">
    <property type="entry name" value="DUF438"/>
</dbReference>
<name>A0A265E9U9_9STAP</name>
<accession>A0A265E9U9</accession>
<dbReference type="AlphaFoldDB" id="A0A265E9U9"/>
<dbReference type="CDD" id="cd00130">
    <property type="entry name" value="PAS"/>
    <property type="match status" value="1"/>
</dbReference>
<feature type="domain" description="Hemerythrin-like" evidence="1">
    <location>
        <begin position="104"/>
        <end position="229"/>
    </location>
</feature>
<dbReference type="Pfam" id="PF01814">
    <property type="entry name" value="Hemerythrin"/>
    <property type="match status" value="1"/>
</dbReference>
<dbReference type="PANTHER" id="PTHR39966:SF3">
    <property type="entry name" value="DUF438 DOMAIN-CONTAINING PROTEIN"/>
    <property type="match status" value="1"/>
</dbReference>
<dbReference type="InterPro" id="IPR035965">
    <property type="entry name" value="PAS-like_dom_sf"/>
</dbReference>
<dbReference type="EMBL" id="NPEZ01000001">
    <property type="protein sequence ID" value="OZT78310.1"/>
    <property type="molecule type" value="Genomic_DNA"/>
</dbReference>
<dbReference type="SUPFAM" id="SSF55785">
    <property type="entry name" value="PYP-like sensor domain (PAS domain)"/>
    <property type="match status" value="1"/>
</dbReference>
<dbReference type="Gene3D" id="3.30.450.20">
    <property type="entry name" value="PAS domain"/>
    <property type="match status" value="1"/>
</dbReference>
<dbReference type="InterPro" id="IPR012312">
    <property type="entry name" value="Hemerythrin-like"/>
</dbReference>
<dbReference type="Pfam" id="PF04282">
    <property type="entry name" value="DUF438"/>
    <property type="match status" value="1"/>
</dbReference>
<evidence type="ECO:0000313" key="3">
    <source>
        <dbReference type="EMBL" id="OZT78310.1"/>
    </source>
</evidence>
<reference evidence="3 4" key="1">
    <citation type="submission" date="2017-07" db="EMBL/GenBank/DDBJ databases">
        <title>Shotgun whole genome sequences of three halophilic bacterial isolates.</title>
        <authorList>
            <person name="Pozzo T."/>
            <person name="Higdon S.M."/>
            <person name="Quillaguaman J."/>
        </authorList>
    </citation>
    <scope>NUCLEOTIDE SEQUENCE [LARGE SCALE GENOMIC DNA]</scope>
    <source>
        <strain evidence="3 4">BU-1</strain>
    </source>
</reference>
<organism evidence="3 4">
    <name type="scientific">Salinicoccus roseus</name>
    <dbReference type="NCBI Taxonomy" id="45670"/>
    <lineage>
        <taxon>Bacteria</taxon>
        <taxon>Bacillati</taxon>
        <taxon>Bacillota</taxon>
        <taxon>Bacilli</taxon>
        <taxon>Bacillales</taxon>
        <taxon>Staphylococcaceae</taxon>
        <taxon>Salinicoccus</taxon>
    </lineage>
</organism>
<feature type="domain" description="DUF438" evidence="2">
    <location>
        <begin position="27"/>
        <end position="91"/>
    </location>
</feature>
<evidence type="ECO:0008006" key="5">
    <source>
        <dbReference type="Google" id="ProtNLM"/>
    </source>
</evidence>
<dbReference type="Gene3D" id="1.20.120.520">
    <property type="entry name" value="nmb1532 protein domain like"/>
    <property type="match status" value="1"/>
</dbReference>
<evidence type="ECO:0000259" key="2">
    <source>
        <dbReference type="Pfam" id="PF04282"/>
    </source>
</evidence>
<dbReference type="Pfam" id="PF13596">
    <property type="entry name" value="PAS_10"/>
    <property type="match status" value="1"/>
</dbReference>
<dbReference type="PANTHER" id="PTHR39966">
    <property type="entry name" value="BLL2471 PROTEIN-RELATED"/>
    <property type="match status" value="1"/>
</dbReference>
<gene>
    <name evidence="3" type="ORF">CFN03_03255</name>
</gene>
<sequence>MFKQKKIFRRGDCMSIATTDVSKVRPLLLKINQGEPVESLMDGFNTKLKEMEPGEMLGAIIEVKYVEKDVTIYDIKEFLDIHEHLFHKSLTEIHISKDDCHPLRILEKENRLLSGSLEIIGHLLDCYEAGERTMVDTLIAEVVRFEEITCHFNRKEKLYFPLLERRGIYTLPRKMWAQHDTIRLLLRALRKRTEKIEEIEFRHVRRSFDDMKDACEEMMLEESYLFIPLTQSLFKEPDWTAIAAESKAFGYAIESVGKYQNGRGYDRKNKSESLDDTVHMQFGGGYLTAKEANLILNHLSVEITFVDRNGLFKYFNDSVESSEMMFIRTPLSIGRNVANCHPPKSTKKVMHIIHDLKKRKKESETMWFRKKDKYIHVTYKAVFDEAGEFMGILEYVQDIQPFFELPREVKRGPSRKGK</sequence>
<proteinExistence type="predicted"/>
<dbReference type="GO" id="GO:0005886">
    <property type="term" value="C:plasma membrane"/>
    <property type="evidence" value="ECO:0007669"/>
    <property type="project" value="TreeGrafter"/>
</dbReference>
<protein>
    <recommendedName>
        <fullName evidence="5">DUF438 domain-containing protein</fullName>
    </recommendedName>
</protein>
<evidence type="ECO:0000259" key="1">
    <source>
        <dbReference type="Pfam" id="PF01814"/>
    </source>
</evidence>
<dbReference type="InterPro" id="IPR000014">
    <property type="entry name" value="PAS"/>
</dbReference>
<evidence type="ECO:0000313" key="4">
    <source>
        <dbReference type="Proteomes" id="UP000216682"/>
    </source>
</evidence>
<dbReference type="Proteomes" id="UP000216682">
    <property type="component" value="Unassembled WGS sequence"/>
</dbReference>